<dbReference type="RefSeq" id="XP_033400660.1">
    <property type="nucleotide sequence ID" value="XM_033543925.1"/>
</dbReference>
<evidence type="ECO:0000313" key="3">
    <source>
        <dbReference type="Proteomes" id="UP000799438"/>
    </source>
</evidence>
<dbReference type="AlphaFoldDB" id="A0A6A6BMQ4"/>
<feature type="compositionally biased region" description="Basic and acidic residues" evidence="1">
    <location>
        <begin position="71"/>
        <end position="138"/>
    </location>
</feature>
<gene>
    <name evidence="2" type="ORF">K452DRAFT_316089</name>
</gene>
<proteinExistence type="predicted"/>
<organism evidence="2 3">
    <name type="scientific">Aplosporella prunicola CBS 121167</name>
    <dbReference type="NCBI Taxonomy" id="1176127"/>
    <lineage>
        <taxon>Eukaryota</taxon>
        <taxon>Fungi</taxon>
        <taxon>Dikarya</taxon>
        <taxon>Ascomycota</taxon>
        <taxon>Pezizomycotina</taxon>
        <taxon>Dothideomycetes</taxon>
        <taxon>Dothideomycetes incertae sedis</taxon>
        <taxon>Botryosphaeriales</taxon>
        <taxon>Aplosporellaceae</taxon>
        <taxon>Aplosporella</taxon>
    </lineage>
</organism>
<protein>
    <submittedName>
        <fullName evidence="2">Uncharacterized protein</fullName>
    </submittedName>
</protein>
<feature type="region of interest" description="Disordered" evidence="1">
    <location>
        <begin position="55"/>
        <end position="148"/>
    </location>
</feature>
<evidence type="ECO:0000313" key="2">
    <source>
        <dbReference type="EMBL" id="KAF2144948.1"/>
    </source>
</evidence>
<keyword evidence="3" id="KW-1185">Reference proteome</keyword>
<dbReference type="EMBL" id="ML995478">
    <property type="protein sequence ID" value="KAF2144948.1"/>
    <property type="molecule type" value="Genomic_DNA"/>
</dbReference>
<dbReference type="Proteomes" id="UP000799438">
    <property type="component" value="Unassembled WGS sequence"/>
</dbReference>
<reference evidence="2" key="1">
    <citation type="journal article" date="2020" name="Stud. Mycol.">
        <title>101 Dothideomycetes genomes: a test case for predicting lifestyles and emergence of pathogens.</title>
        <authorList>
            <person name="Haridas S."/>
            <person name="Albert R."/>
            <person name="Binder M."/>
            <person name="Bloem J."/>
            <person name="Labutti K."/>
            <person name="Salamov A."/>
            <person name="Andreopoulos B."/>
            <person name="Baker S."/>
            <person name="Barry K."/>
            <person name="Bills G."/>
            <person name="Bluhm B."/>
            <person name="Cannon C."/>
            <person name="Castanera R."/>
            <person name="Culley D."/>
            <person name="Daum C."/>
            <person name="Ezra D."/>
            <person name="Gonzalez J."/>
            <person name="Henrissat B."/>
            <person name="Kuo A."/>
            <person name="Liang C."/>
            <person name="Lipzen A."/>
            <person name="Lutzoni F."/>
            <person name="Magnuson J."/>
            <person name="Mondo S."/>
            <person name="Nolan M."/>
            <person name="Ohm R."/>
            <person name="Pangilinan J."/>
            <person name="Park H.-J."/>
            <person name="Ramirez L."/>
            <person name="Alfaro M."/>
            <person name="Sun H."/>
            <person name="Tritt A."/>
            <person name="Yoshinaga Y."/>
            <person name="Zwiers L.-H."/>
            <person name="Turgeon B."/>
            <person name="Goodwin S."/>
            <person name="Spatafora J."/>
            <person name="Crous P."/>
            <person name="Grigoriev I."/>
        </authorList>
    </citation>
    <scope>NUCLEOTIDE SEQUENCE</scope>
    <source>
        <strain evidence="2">CBS 121167</strain>
    </source>
</reference>
<name>A0A6A6BMQ4_9PEZI</name>
<sequence>MESLQGDLNSVKQTLTVFTTIVQLQQLQQIGGMNVIPREKKKAVEDLQIKLNGVVTSCENIQRKTKRKDKQPKDKHKDKQHRDKQHRDKHMDKHMDKQNDRRKARQHEFKDHKDKRNDKRKARDEQKRVLHVMIDLRSKQLKVTNASR</sequence>
<dbReference type="GeneID" id="54301422"/>
<evidence type="ECO:0000256" key="1">
    <source>
        <dbReference type="SAM" id="MobiDB-lite"/>
    </source>
</evidence>
<accession>A0A6A6BMQ4</accession>